<feature type="region of interest" description="Disordered" evidence="1">
    <location>
        <begin position="23"/>
        <end position="56"/>
    </location>
</feature>
<dbReference type="EMBL" id="BIFH01000035">
    <property type="protein sequence ID" value="GCD99896.1"/>
    <property type="molecule type" value="Genomic_DNA"/>
</dbReference>
<evidence type="ECO:0000313" key="3">
    <source>
        <dbReference type="Proteomes" id="UP000286931"/>
    </source>
</evidence>
<reference evidence="2 3" key="1">
    <citation type="submission" date="2018-12" db="EMBL/GenBank/DDBJ databases">
        <title>Draft genome sequence of Embleya hyalina NBRC 13850T.</title>
        <authorList>
            <person name="Komaki H."/>
            <person name="Hosoyama A."/>
            <person name="Kimura A."/>
            <person name="Ichikawa N."/>
            <person name="Tamura T."/>
        </authorList>
    </citation>
    <scope>NUCLEOTIDE SEQUENCE [LARGE SCALE GENOMIC DNA]</scope>
    <source>
        <strain evidence="2 3">NBRC 13850</strain>
    </source>
</reference>
<dbReference type="RefSeq" id="WP_170222327.1">
    <property type="nucleotide sequence ID" value="NZ_BIFH01000035.1"/>
</dbReference>
<keyword evidence="3" id="KW-1185">Reference proteome</keyword>
<comment type="caution">
    <text evidence="2">The sequence shown here is derived from an EMBL/GenBank/DDBJ whole genome shotgun (WGS) entry which is preliminary data.</text>
</comment>
<evidence type="ECO:0000313" key="2">
    <source>
        <dbReference type="EMBL" id="GCD99896.1"/>
    </source>
</evidence>
<organism evidence="2 3">
    <name type="scientific">Embleya hyalina</name>
    <dbReference type="NCBI Taxonomy" id="516124"/>
    <lineage>
        <taxon>Bacteria</taxon>
        <taxon>Bacillati</taxon>
        <taxon>Actinomycetota</taxon>
        <taxon>Actinomycetes</taxon>
        <taxon>Kitasatosporales</taxon>
        <taxon>Streptomycetaceae</taxon>
        <taxon>Embleya</taxon>
    </lineage>
</organism>
<gene>
    <name evidence="2" type="ORF">EHYA_07618</name>
</gene>
<protein>
    <submittedName>
        <fullName evidence="2">Uncharacterized protein</fullName>
    </submittedName>
</protein>
<accession>A0A401YZ44</accession>
<proteinExistence type="predicted"/>
<evidence type="ECO:0000256" key="1">
    <source>
        <dbReference type="SAM" id="MobiDB-lite"/>
    </source>
</evidence>
<dbReference type="Proteomes" id="UP000286931">
    <property type="component" value="Unassembled WGS sequence"/>
</dbReference>
<feature type="compositionally biased region" description="Basic and acidic residues" evidence="1">
    <location>
        <begin position="24"/>
        <end position="37"/>
    </location>
</feature>
<name>A0A401YZ44_9ACTN</name>
<sequence length="56" mass="5990">MSDPQREAVQVLAHDLVVTIEELGAVHDRNDADRSDPPPHATGDSQPDGDGLNYPA</sequence>
<dbReference type="AlphaFoldDB" id="A0A401YZ44"/>